<evidence type="ECO:0000256" key="4">
    <source>
        <dbReference type="ARBA" id="ARBA00022741"/>
    </source>
</evidence>
<feature type="binding site" evidence="10">
    <location>
        <position position="84"/>
    </location>
    <ligand>
        <name>Mg(2+)</name>
        <dbReference type="ChEBI" id="CHEBI:18420"/>
    </ligand>
</feature>
<dbReference type="GO" id="GO:0005829">
    <property type="term" value="C:cytosol"/>
    <property type="evidence" value="ECO:0007669"/>
    <property type="project" value="TreeGrafter"/>
</dbReference>
<dbReference type="GO" id="GO:0009146">
    <property type="term" value="P:purine nucleoside triphosphate catabolic process"/>
    <property type="evidence" value="ECO:0007669"/>
    <property type="project" value="UniProtKB-UniRule"/>
</dbReference>
<keyword evidence="7 10" id="KW-0546">Nucleotide metabolism</keyword>
<name>N6X0V1_9ACTO</name>
<dbReference type="OrthoDB" id="9807456at2"/>
<comment type="caution">
    <text evidence="10">Lacks conserved residue(s) required for the propagation of feature annotation.</text>
</comment>
<protein>
    <recommendedName>
        <fullName evidence="10">dITP/XTP pyrophosphatase</fullName>
        <ecNumber evidence="10">3.6.1.66</ecNumber>
    </recommendedName>
    <alternativeName>
        <fullName evidence="10">Non-canonical purine NTP pyrophosphatase</fullName>
    </alternativeName>
    <alternativeName>
        <fullName evidence="10">Non-standard purine NTP pyrophosphatase</fullName>
    </alternativeName>
    <alternativeName>
        <fullName evidence="10">Nucleoside-triphosphate diphosphatase</fullName>
    </alternativeName>
    <alternativeName>
        <fullName evidence="10">Nucleoside-triphosphate pyrophosphatase</fullName>
        <shortName evidence="10">NTPase</shortName>
    </alternativeName>
</protein>
<dbReference type="FunFam" id="3.90.950.10:FF:000001">
    <property type="entry name" value="dITP/XTP pyrophosphatase"/>
    <property type="match status" value="1"/>
</dbReference>
<evidence type="ECO:0000256" key="3">
    <source>
        <dbReference type="ARBA" id="ARBA00022723"/>
    </source>
</evidence>
<dbReference type="GO" id="GO:0035870">
    <property type="term" value="F:dITP diphosphatase activity"/>
    <property type="evidence" value="ECO:0007669"/>
    <property type="project" value="UniProtKB-UniRule"/>
</dbReference>
<dbReference type="CDD" id="cd00515">
    <property type="entry name" value="HAM1"/>
    <property type="match status" value="1"/>
</dbReference>
<comment type="similarity">
    <text evidence="1 10 11">Belongs to the HAM1 NTPase family.</text>
</comment>
<feature type="binding site" evidence="10">
    <location>
        <position position="85"/>
    </location>
    <ligand>
        <name>substrate</name>
    </ligand>
</feature>
<evidence type="ECO:0000256" key="6">
    <source>
        <dbReference type="ARBA" id="ARBA00022842"/>
    </source>
</evidence>
<dbReference type="EC" id="3.6.1.66" evidence="10"/>
<keyword evidence="6 10" id="KW-0460">Magnesium</keyword>
<dbReference type="Pfam" id="PF01725">
    <property type="entry name" value="Ham1p_like"/>
    <property type="match status" value="1"/>
</dbReference>
<dbReference type="Proteomes" id="UP000013015">
    <property type="component" value="Unassembled WGS sequence"/>
</dbReference>
<keyword evidence="3 10" id="KW-0479">Metal-binding</keyword>
<evidence type="ECO:0000256" key="5">
    <source>
        <dbReference type="ARBA" id="ARBA00022801"/>
    </source>
</evidence>
<dbReference type="PATRIC" id="fig|888050.3.peg.1748"/>
<dbReference type="InterPro" id="IPR002637">
    <property type="entry name" value="RdgB/HAM1"/>
</dbReference>
<dbReference type="STRING" id="888050.HMPREF9004_1827"/>
<keyword evidence="5 10" id="KW-0378">Hydrolase</keyword>
<keyword evidence="13" id="KW-1185">Reference proteome</keyword>
<evidence type="ECO:0000256" key="11">
    <source>
        <dbReference type="RuleBase" id="RU003781"/>
    </source>
</evidence>
<dbReference type="SUPFAM" id="SSF52972">
    <property type="entry name" value="ITPase-like"/>
    <property type="match status" value="1"/>
</dbReference>
<dbReference type="GO" id="GO:0000166">
    <property type="term" value="F:nucleotide binding"/>
    <property type="evidence" value="ECO:0007669"/>
    <property type="project" value="UniProtKB-KW"/>
</dbReference>
<dbReference type="InterPro" id="IPR020922">
    <property type="entry name" value="dITP/XTP_pyrophosphatase"/>
</dbReference>
<dbReference type="GO" id="GO:0036220">
    <property type="term" value="F:ITP diphosphatase activity"/>
    <property type="evidence" value="ECO:0007669"/>
    <property type="project" value="UniProtKB-UniRule"/>
</dbReference>
<evidence type="ECO:0000313" key="12">
    <source>
        <dbReference type="EMBL" id="ENO17421.1"/>
    </source>
</evidence>
<dbReference type="HAMAP" id="MF_01405">
    <property type="entry name" value="Non_canon_purine_NTPase"/>
    <property type="match status" value="1"/>
</dbReference>
<feature type="binding site" evidence="10">
    <location>
        <position position="190"/>
    </location>
    <ligand>
        <name>substrate</name>
    </ligand>
</feature>
<dbReference type="PANTHER" id="PTHR11067">
    <property type="entry name" value="INOSINE TRIPHOSPHATE PYROPHOSPHATASE/HAM1 PROTEIN"/>
    <property type="match status" value="1"/>
</dbReference>
<evidence type="ECO:0000256" key="10">
    <source>
        <dbReference type="HAMAP-Rule" id="MF_01405"/>
    </source>
</evidence>
<dbReference type="Gene3D" id="3.90.950.10">
    <property type="match status" value="1"/>
</dbReference>
<dbReference type="EMBL" id="AQHZ01000028">
    <property type="protein sequence ID" value="ENO17421.1"/>
    <property type="molecule type" value="Genomic_DNA"/>
</dbReference>
<comment type="caution">
    <text evidence="12">The sequence shown here is derived from an EMBL/GenBank/DDBJ whole genome shotgun (WGS) entry which is preliminary data.</text>
</comment>
<comment type="cofactor">
    <cofactor evidence="10">
        <name>Mg(2+)</name>
        <dbReference type="ChEBI" id="CHEBI:18420"/>
    </cofactor>
    <text evidence="10">Binds 1 Mg(2+) ion per subunit.</text>
</comment>
<comment type="function">
    <text evidence="10">Pyrophosphatase that catalyzes the hydrolysis of nucleoside triphosphates to their monophosphate derivatives, with a high preference for the non-canonical purine nucleotides XTP (xanthosine triphosphate), dITP (deoxyinosine triphosphate) and ITP. Seems to function as a house-cleaning enzyme that removes non-canonical purine nucleotides from the nucleotide pool, thus preventing their incorporation into DNA/RNA and avoiding chromosomal lesions.</text>
</comment>
<dbReference type="InterPro" id="IPR029001">
    <property type="entry name" value="ITPase-like_fam"/>
</dbReference>
<comment type="catalytic activity">
    <reaction evidence="9 10">
        <text>XTP + H2O = XMP + diphosphate + H(+)</text>
        <dbReference type="Rhea" id="RHEA:28610"/>
        <dbReference type="ChEBI" id="CHEBI:15377"/>
        <dbReference type="ChEBI" id="CHEBI:15378"/>
        <dbReference type="ChEBI" id="CHEBI:33019"/>
        <dbReference type="ChEBI" id="CHEBI:57464"/>
        <dbReference type="ChEBI" id="CHEBI:61314"/>
        <dbReference type="EC" id="3.6.1.66"/>
    </reaction>
</comment>
<dbReference type="NCBIfam" id="TIGR00042">
    <property type="entry name" value="RdgB/HAM1 family non-canonical purine NTP pyrophosphatase"/>
    <property type="match status" value="1"/>
</dbReference>
<feature type="active site" description="Proton acceptor" evidence="10">
    <location>
        <position position="84"/>
    </location>
</feature>
<dbReference type="GO" id="GO:0046872">
    <property type="term" value="F:metal ion binding"/>
    <property type="evidence" value="ECO:0007669"/>
    <property type="project" value="UniProtKB-KW"/>
</dbReference>
<evidence type="ECO:0000256" key="7">
    <source>
        <dbReference type="ARBA" id="ARBA00023080"/>
    </source>
</evidence>
<sequence length="214" mass="22644">MSEESPRSCLEPRLVFATGNAHKISELEAILAPAWQGYAPGTIARMSDFNAPAPLEDGATFEENSLIKARALVEFTGLPALADDSGICVDIMGGAPGIFSARWCGAHGDDAANLDLLLAQLADVPGAHRGAAFVSAAALVLPDGREFVERGEVRGTLIRERRGEGGFGYDPIFVPEGYSRTSAELSPEEKNAISHRGKAFRALLPAIIEALKGK</sequence>
<evidence type="ECO:0000313" key="13">
    <source>
        <dbReference type="Proteomes" id="UP000013015"/>
    </source>
</evidence>
<comment type="subunit">
    <text evidence="2 10">Homodimer.</text>
</comment>
<dbReference type="PANTHER" id="PTHR11067:SF9">
    <property type="entry name" value="INOSINE TRIPHOSPHATE PYROPHOSPHATASE"/>
    <property type="match status" value="1"/>
</dbReference>
<organism evidence="12 13">
    <name type="scientific">Schaalia cardiffensis F0333</name>
    <dbReference type="NCBI Taxonomy" id="888050"/>
    <lineage>
        <taxon>Bacteria</taxon>
        <taxon>Bacillati</taxon>
        <taxon>Actinomycetota</taxon>
        <taxon>Actinomycetes</taxon>
        <taxon>Actinomycetales</taxon>
        <taxon>Actinomycetaceae</taxon>
        <taxon>Schaalia</taxon>
    </lineage>
</organism>
<evidence type="ECO:0000256" key="1">
    <source>
        <dbReference type="ARBA" id="ARBA00008023"/>
    </source>
</evidence>
<gene>
    <name evidence="12" type="primary">rdgB</name>
    <name evidence="12" type="ORF">HMPREF9004_1827</name>
</gene>
<keyword evidence="4 10" id="KW-0547">Nucleotide-binding</keyword>
<dbReference type="GO" id="GO:0009117">
    <property type="term" value="P:nucleotide metabolic process"/>
    <property type="evidence" value="ECO:0007669"/>
    <property type="project" value="UniProtKB-KW"/>
</dbReference>
<comment type="catalytic activity">
    <reaction evidence="8 10">
        <text>dITP + H2O = dIMP + diphosphate + H(+)</text>
        <dbReference type="Rhea" id="RHEA:28342"/>
        <dbReference type="ChEBI" id="CHEBI:15377"/>
        <dbReference type="ChEBI" id="CHEBI:15378"/>
        <dbReference type="ChEBI" id="CHEBI:33019"/>
        <dbReference type="ChEBI" id="CHEBI:61194"/>
        <dbReference type="ChEBI" id="CHEBI:61382"/>
        <dbReference type="EC" id="3.6.1.66"/>
    </reaction>
</comment>
<evidence type="ECO:0000256" key="2">
    <source>
        <dbReference type="ARBA" id="ARBA00011738"/>
    </source>
</evidence>
<dbReference type="GO" id="GO:0036222">
    <property type="term" value="F:XTP diphosphatase activity"/>
    <property type="evidence" value="ECO:0007669"/>
    <property type="project" value="UniProtKB-UniRule"/>
</dbReference>
<dbReference type="HOGENOM" id="CLU_082080_0_1_11"/>
<dbReference type="AlphaFoldDB" id="N6X0V1"/>
<evidence type="ECO:0000256" key="9">
    <source>
        <dbReference type="ARBA" id="ARBA00052017"/>
    </source>
</evidence>
<feature type="binding site" evidence="10">
    <location>
        <begin position="167"/>
        <end position="170"/>
    </location>
    <ligand>
        <name>substrate</name>
    </ligand>
</feature>
<dbReference type="RefSeq" id="WP_005964752.1">
    <property type="nucleotide sequence ID" value="NZ_CP040505.1"/>
</dbReference>
<feature type="binding site" evidence="10">
    <location>
        <begin position="18"/>
        <end position="23"/>
    </location>
    <ligand>
        <name>substrate</name>
    </ligand>
</feature>
<evidence type="ECO:0000256" key="8">
    <source>
        <dbReference type="ARBA" id="ARBA00051875"/>
    </source>
</evidence>
<dbReference type="GO" id="GO:0017111">
    <property type="term" value="F:ribonucleoside triphosphate phosphatase activity"/>
    <property type="evidence" value="ECO:0007669"/>
    <property type="project" value="InterPro"/>
</dbReference>
<comment type="catalytic activity">
    <reaction evidence="10">
        <text>ITP + H2O = IMP + diphosphate + H(+)</text>
        <dbReference type="Rhea" id="RHEA:29399"/>
        <dbReference type="ChEBI" id="CHEBI:15377"/>
        <dbReference type="ChEBI" id="CHEBI:15378"/>
        <dbReference type="ChEBI" id="CHEBI:33019"/>
        <dbReference type="ChEBI" id="CHEBI:58053"/>
        <dbReference type="ChEBI" id="CHEBI:61402"/>
        <dbReference type="EC" id="3.6.1.66"/>
    </reaction>
</comment>
<accession>N6X0V1</accession>
<proteinExistence type="inferred from homology"/>
<feature type="binding site" evidence="10">
    <location>
        <begin position="195"/>
        <end position="196"/>
    </location>
    <ligand>
        <name>substrate</name>
    </ligand>
</feature>
<reference evidence="12 13" key="1">
    <citation type="submission" date="2013-03" db="EMBL/GenBank/DDBJ databases">
        <title>Reference genome for the Human Microbiome Project.</title>
        <authorList>
            <person name="Aqrawi P."/>
            <person name="Ayvaz T."/>
            <person name="Bess C."/>
            <person name="Blankenburg K."/>
            <person name="Coyle M."/>
            <person name="Deng J."/>
            <person name="Forbes L."/>
            <person name="Fowler G."/>
            <person name="Francisco L."/>
            <person name="Fu Q."/>
            <person name="Gibbs R."/>
            <person name="Gross S."/>
            <person name="Gubbala S."/>
            <person name="Hale W."/>
            <person name="Hemphill L."/>
            <person name="Highlander S."/>
            <person name="Hirani K."/>
            <person name="Jackson L."/>
            <person name="Jakkamsetti A."/>
            <person name="Javaid M."/>
            <person name="Jayaseelan J.C."/>
            <person name="Jiang H."/>
            <person name="Joshi V."/>
            <person name="Korchina V."/>
            <person name="Kovar C."/>
            <person name="Lara F."/>
            <person name="Lee S."/>
            <person name="Liu Y."/>
            <person name="Mata R."/>
            <person name="Mathew T."/>
            <person name="Munidasa M."/>
            <person name="Muzny D."/>
            <person name="Nazareth L."/>
            <person name="Ngo R."/>
            <person name="Nguyen L."/>
            <person name="Nguyen N."/>
            <person name="Okwuonu G."/>
            <person name="Ongeri F."/>
            <person name="Palculict T."/>
            <person name="Patil S."/>
            <person name="Petrosino J."/>
            <person name="Pham C."/>
            <person name="Pham P."/>
            <person name="Pu L.-L."/>
            <person name="Qin X."/>
            <person name="Qu J."/>
            <person name="Reid J."/>
            <person name="Ross M."/>
            <person name="Ruth R."/>
            <person name="Saada N."/>
            <person name="San Lucas F."/>
            <person name="Santibanez J."/>
            <person name="Shang Y."/>
            <person name="Simmons D."/>
            <person name="Song X.-Z."/>
            <person name="Tang L.-Y."/>
            <person name="Thornton R."/>
            <person name="Warren J."/>
            <person name="Weissenberger G."/>
            <person name="Wilczek-Boney K."/>
            <person name="Worley K."/>
            <person name="Youmans B."/>
            <person name="Zhang J."/>
            <person name="Zhang L."/>
            <person name="Zhao Z."/>
            <person name="Zhou C."/>
            <person name="Zhu D."/>
            <person name="Zhu Y."/>
        </authorList>
    </citation>
    <scope>NUCLEOTIDE SEQUENCE [LARGE SCALE GENOMIC DNA]</scope>
    <source>
        <strain evidence="12 13">F0333</strain>
    </source>
</reference>
<dbReference type="eggNOG" id="COG0127">
    <property type="taxonomic scope" value="Bacteria"/>
</dbReference>